<dbReference type="SUPFAM" id="SSF46785">
    <property type="entry name" value="Winged helix' DNA-binding domain"/>
    <property type="match status" value="1"/>
</dbReference>
<evidence type="ECO:0000256" key="5">
    <source>
        <dbReference type="ARBA" id="ARBA00048470"/>
    </source>
</evidence>
<reference evidence="9" key="1">
    <citation type="submission" date="2016-11" db="EMBL/GenBank/DDBJ databases">
        <authorList>
            <person name="Varghese N."/>
            <person name="Submissions S."/>
        </authorList>
    </citation>
    <scope>NUCLEOTIDE SEQUENCE [LARGE SCALE GENOMIC DNA]</scope>
    <source>
        <strain evidence="9">DSM 10349</strain>
    </source>
</reference>
<evidence type="ECO:0000259" key="6">
    <source>
        <dbReference type="Pfam" id="PF17805"/>
    </source>
</evidence>
<dbReference type="SMART" id="SM00344">
    <property type="entry name" value="HTH_ASNC"/>
    <property type="match status" value="1"/>
</dbReference>
<dbReference type="InterPro" id="IPR040523">
    <property type="entry name" value="AsnC_trans_reg2"/>
</dbReference>
<dbReference type="Proteomes" id="UP000183997">
    <property type="component" value="Unassembled WGS sequence"/>
</dbReference>
<dbReference type="InterPro" id="IPR036388">
    <property type="entry name" value="WH-like_DNA-bd_sf"/>
</dbReference>
<dbReference type="InterPro" id="IPR050684">
    <property type="entry name" value="HTH-Siroheme_Decarb"/>
</dbReference>
<evidence type="ECO:0000259" key="7">
    <source>
        <dbReference type="Pfam" id="PF22451"/>
    </source>
</evidence>
<keyword evidence="1" id="KW-0456">Lyase</keyword>
<dbReference type="Pfam" id="PF17805">
    <property type="entry name" value="AsnC_trans_reg2"/>
    <property type="match status" value="1"/>
</dbReference>
<dbReference type="GO" id="GO:0016829">
    <property type="term" value="F:lyase activity"/>
    <property type="evidence" value="ECO:0007669"/>
    <property type="project" value="UniProtKB-KW"/>
</dbReference>
<evidence type="ECO:0000313" key="8">
    <source>
        <dbReference type="EMBL" id="SHK11663.1"/>
    </source>
</evidence>
<accession>A0A1M6PUJ7</accession>
<feature type="domain" description="Siroheme decarboxylase AsnC-like ligand binding" evidence="6">
    <location>
        <begin position="61"/>
        <end position="141"/>
    </location>
</feature>
<keyword evidence="9" id="KW-1185">Reference proteome</keyword>
<sequence length="157" mass="18220">MDQIDRRLLNLIQAEVPLCPEPYKVLAENLGITEQEVLDRLARLMQQDIIRRLGGVFDSRKLGYKGTLCAIKVPPDRIDEVATVINDYIGITHNYLREDEYNMWFTILAQSPDKVQQILTEIKDKTGIEDIINLPSQKHFKVLVNFKVREDHKESED</sequence>
<dbReference type="Pfam" id="PF22451">
    <property type="entry name" value="NirdL-like_HTH"/>
    <property type="match status" value="1"/>
</dbReference>
<dbReference type="EMBL" id="FRAR01000007">
    <property type="protein sequence ID" value="SHK11663.1"/>
    <property type="molecule type" value="Genomic_DNA"/>
</dbReference>
<dbReference type="InterPro" id="IPR019888">
    <property type="entry name" value="Tscrpt_reg_AsnC-like"/>
</dbReference>
<evidence type="ECO:0000256" key="2">
    <source>
        <dbReference type="ARBA" id="ARBA00023444"/>
    </source>
</evidence>
<dbReference type="AlphaFoldDB" id="A0A1M6PUJ7"/>
<evidence type="ECO:0000256" key="1">
    <source>
        <dbReference type="ARBA" id="ARBA00023239"/>
    </source>
</evidence>
<dbReference type="Gene3D" id="3.30.70.3460">
    <property type="match status" value="1"/>
</dbReference>
<evidence type="ECO:0000256" key="3">
    <source>
        <dbReference type="ARBA" id="ARBA00023457"/>
    </source>
</evidence>
<feature type="domain" description="Siroheme decarboxylase NirL-like HTH" evidence="7">
    <location>
        <begin position="5"/>
        <end position="51"/>
    </location>
</feature>
<dbReference type="RefSeq" id="WP_072911021.1">
    <property type="nucleotide sequence ID" value="NZ_FRAR01000007.1"/>
</dbReference>
<dbReference type="STRING" id="1121421.SAMN02745123_00719"/>
<organism evidence="8 9">
    <name type="scientific">Desulforamulus aeronauticus DSM 10349</name>
    <dbReference type="NCBI Taxonomy" id="1121421"/>
    <lineage>
        <taxon>Bacteria</taxon>
        <taxon>Bacillati</taxon>
        <taxon>Bacillota</taxon>
        <taxon>Clostridia</taxon>
        <taxon>Eubacteriales</taxon>
        <taxon>Peptococcaceae</taxon>
        <taxon>Desulforamulus</taxon>
    </lineage>
</organism>
<proteinExistence type="inferred from homology"/>
<gene>
    <name evidence="8" type="ORF">SAMN02745123_00719</name>
</gene>
<dbReference type="InterPro" id="IPR053953">
    <property type="entry name" value="NirdL-like_HTH"/>
</dbReference>
<name>A0A1M6PUJ7_9FIRM</name>
<dbReference type="PANTHER" id="PTHR43413:SF1">
    <property type="entry name" value="SIROHEME DECARBOXYLASE NIRL SUBUNIT"/>
    <property type="match status" value="1"/>
</dbReference>
<evidence type="ECO:0000313" key="9">
    <source>
        <dbReference type="Proteomes" id="UP000183997"/>
    </source>
</evidence>
<comment type="pathway">
    <text evidence="2">Porphyrin-containing compound metabolism.</text>
</comment>
<dbReference type="EC" id="4.1.1.111" evidence="4"/>
<evidence type="ECO:0000256" key="4">
    <source>
        <dbReference type="ARBA" id="ARBA00023471"/>
    </source>
</evidence>
<dbReference type="PANTHER" id="PTHR43413">
    <property type="entry name" value="TRANSCRIPTIONAL REGULATOR, ASNC FAMILY"/>
    <property type="match status" value="1"/>
</dbReference>
<dbReference type="OrthoDB" id="9806536at2"/>
<dbReference type="Gene3D" id="1.10.10.10">
    <property type="entry name" value="Winged helix-like DNA-binding domain superfamily/Winged helix DNA-binding domain"/>
    <property type="match status" value="1"/>
</dbReference>
<dbReference type="InterPro" id="IPR036390">
    <property type="entry name" value="WH_DNA-bd_sf"/>
</dbReference>
<comment type="catalytic activity">
    <reaction evidence="5">
        <text>siroheme + 2 H(+) = 12,18-didecarboxysiroheme + 2 CO2</text>
        <dbReference type="Rhea" id="RHEA:19093"/>
        <dbReference type="ChEBI" id="CHEBI:15378"/>
        <dbReference type="ChEBI" id="CHEBI:16526"/>
        <dbReference type="ChEBI" id="CHEBI:60052"/>
        <dbReference type="ChEBI" id="CHEBI:140497"/>
        <dbReference type="EC" id="4.1.1.111"/>
    </reaction>
</comment>
<comment type="similarity">
    <text evidence="3">Belongs to the Ahb/Nir family.</text>
</comment>
<protein>
    <recommendedName>
        <fullName evidence="4">siroheme decarboxylase</fullName>
        <ecNumber evidence="4">4.1.1.111</ecNumber>
    </recommendedName>
</protein>